<evidence type="ECO:0000313" key="3">
    <source>
        <dbReference type="Proteomes" id="UP000545386"/>
    </source>
</evidence>
<dbReference type="PANTHER" id="PTHR22916:SF67">
    <property type="entry name" value="COLANIC ACID BIOSYNTHESIS GLYCOSYL TRANSFERASE WCAE-RELATED"/>
    <property type="match status" value="1"/>
</dbReference>
<proteinExistence type="predicted"/>
<keyword evidence="2" id="KW-0808">Transferase</keyword>
<dbReference type="Pfam" id="PF00535">
    <property type="entry name" value="Glycos_transf_2"/>
    <property type="match status" value="1"/>
</dbReference>
<evidence type="ECO:0000313" key="2">
    <source>
        <dbReference type="EMBL" id="MBC2770562.1"/>
    </source>
</evidence>
<organism evidence="2 3">
    <name type="scientific">Pusillimonas minor</name>
    <dbReference type="NCBI Taxonomy" id="2697024"/>
    <lineage>
        <taxon>Bacteria</taxon>
        <taxon>Pseudomonadati</taxon>
        <taxon>Pseudomonadota</taxon>
        <taxon>Betaproteobacteria</taxon>
        <taxon>Burkholderiales</taxon>
        <taxon>Alcaligenaceae</taxon>
        <taxon>Pusillimonas</taxon>
    </lineage>
</organism>
<feature type="domain" description="Glycosyltransferase 2-like" evidence="1">
    <location>
        <begin position="3"/>
        <end position="87"/>
    </location>
</feature>
<reference evidence="2 3" key="1">
    <citation type="submission" date="2020-08" db="EMBL/GenBank/DDBJ databases">
        <title>Paraeoetvoesia sp. YC-7-48 draft genome sequence.</title>
        <authorList>
            <person name="Yao L."/>
        </authorList>
    </citation>
    <scope>NUCLEOTIDE SEQUENCE [LARGE SCALE GENOMIC DNA]</scope>
    <source>
        <strain evidence="3">YC-7-48</strain>
    </source>
</reference>
<comment type="caution">
    <text evidence="2">The sequence shown here is derived from an EMBL/GenBank/DDBJ whole genome shotgun (WGS) entry which is preliminary data.</text>
</comment>
<gene>
    <name evidence="2" type="ORF">GTU67_11665</name>
</gene>
<dbReference type="Proteomes" id="UP000545386">
    <property type="component" value="Unassembled WGS sequence"/>
</dbReference>
<dbReference type="InterPro" id="IPR001173">
    <property type="entry name" value="Glyco_trans_2-like"/>
</dbReference>
<sequence>MLTIVTVCYNDVARLKKTVNSLHLFYGDMRYEHVVMDGGSTDIPHSLLSKLRQHKNFKFYSGKDAGIYDAMNKGAMMASGEYLLFLNCGDMIAAAPEGLAAILTEKVAFLKSDIAAFPYALDGHSPAVGVTVSPRLSIHKLPTSHQGMIFKRGFVLDEPYCTKYKIAGDYDLYLRADQSKILVLNTEWPLCVLEAHGVASGNPYLAYKEYLAIARSRLRGLERVLAVARIIVRGCLAVVAKTLLPRRWVDKVRGRS</sequence>
<dbReference type="SUPFAM" id="SSF53448">
    <property type="entry name" value="Nucleotide-diphospho-sugar transferases"/>
    <property type="match status" value="1"/>
</dbReference>
<protein>
    <submittedName>
        <fullName evidence="2">Glycosyltransferase</fullName>
    </submittedName>
</protein>
<dbReference type="RefSeq" id="WP_185780243.1">
    <property type="nucleotide sequence ID" value="NZ_JACJUU010000010.1"/>
</dbReference>
<dbReference type="Gene3D" id="3.90.550.10">
    <property type="entry name" value="Spore Coat Polysaccharide Biosynthesis Protein SpsA, Chain A"/>
    <property type="match status" value="1"/>
</dbReference>
<dbReference type="InterPro" id="IPR029044">
    <property type="entry name" value="Nucleotide-diphossugar_trans"/>
</dbReference>
<dbReference type="EMBL" id="JACJUU010000010">
    <property type="protein sequence ID" value="MBC2770562.1"/>
    <property type="molecule type" value="Genomic_DNA"/>
</dbReference>
<evidence type="ECO:0000259" key="1">
    <source>
        <dbReference type="Pfam" id="PF00535"/>
    </source>
</evidence>
<keyword evidence="3" id="KW-1185">Reference proteome</keyword>
<accession>A0A842HSC7</accession>
<dbReference type="AlphaFoldDB" id="A0A842HSC7"/>
<name>A0A842HSC7_9BURK</name>
<dbReference type="GO" id="GO:0016758">
    <property type="term" value="F:hexosyltransferase activity"/>
    <property type="evidence" value="ECO:0007669"/>
    <property type="project" value="UniProtKB-ARBA"/>
</dbReference>
<dbReference type="PANTHER" id="PTHR22916">
    <property type="entry name" value="GLYCOSYLTRANSFERASE"/>
    <property type="match status" value="1"/>
</dbReference>